<dbReference type="InParanoid" id="D8RJX9"/>
<protein>
    <recommendedName>
        <fullName evidence="2">Integrase core domain-containing protein</fullName>
    </recommendedName>
</protein>
<dbReference type="InterPro" id="IPR036397">
    <property type="entry name" value="RNaseH_sf"/>
</dbReference>
<evidence type="ECO:0000313" key="3">
    <source>
        <dbReference type="EMBL" id="EFJ27351.1"/>
    </source>
</evidence>
<feature type="region of interest" description="Disordered" evidence="1">
    <location>
        <begin position="1"/>
        <end position="55"/>
    </location>
</feature>
<dbReference type="PANTHER" id="PTHR46791:SF5">
    <property type="entry name" value="CLR5 DOMAIN-CONTAINING PROTEIN-RELATED"/>
    <property type="match status" value="1"/>
</dbReference>
<feature type="compositionally biased region" description="Polar residues" evidence="1">
    <location>
        <begin position="39"/>
        <end position="48"/>
    </location>
</feature>
<feature type="region of interest" description="Disordered" evidence="1">
    <location>
        <begin position="343"/>
        <end position="362"/>
    </location>
</feature>
<feature type="domain" description="Integrase core" evidence="2">
    <location>
        <begin position="277"/>
        <end position="359"/>
    </location>
</feature>
<sequence>MPITEGKGPTKESDSEGYVTARDASEDEFTDPEGDFGSTMKQVESSSSEDGHHVASKLDSFDPELKLGAALEAIVITLGEASISQKAQSIQALWILECPVDLMFGPLHDSIAKYNFPKARHFTGVAVGKALLMYSGLLEDVEEDKVDGLPSNFSDSDYGSSMDSDNDALLEILETKTAVYLACYLRISKPTLYKYMWLADPNWRGVYYRVPPEEVFHHVQTNNAMNQGGTNWGIINSRSSCRTRGYWFSRCQIREALATHDPSRLEQKHMTRIRQQIYRNEEAYALYHMDSYCKLVSYSFYVHAIICGATHYIVACKLATSKESHAIFNTYAQAVRQFGRPKHIRSDNAPEHNEVEKDMIRY</sequence>
<dbReference type="AlphaFoldDB" id="D8RJX9"/>
<organism evidence="4">
    <name type="scientific">Selaginella moellendorffii</name>
    <name type="common">Spikemoss</name>
    <dbReference type="NCBI Taxonomy" id="88036"/>
    <lineage>
        <taxon>Eukaryota</taxon>
        <taxon>Viridiplantae</taxon>
        <taxon>Streptophyta</taxon>
        <taxon>Embryophyta</taxon>
        <taxon>Tracheophyta</taxon>
        <taxon>Lycopodiopsida</taxon>
        <taxon>Selaginellales</taxon>
        <taxon>Selaginellaceae</taxon>
        <taxon>Selaginella</taxon>
    </lineage>
</organism>
<keyword evidence="4" id="KW-1185">Reference proteome</keyword>
<dbReference type="InterPro" id="IPR012337">
    <property type="entry name" value="RNaseH-like_sf"/>
</dbReference>
<dbReference type="Proteomes" id="UP000001514">
    <property type="component" value="Unassembled WGS sequence"/>
</dbReference>
<gene>
    <name evidence="3" type="ORF">SELMODRAFT_412061</name>
</gene>
<feature type="compositionally biased region" description="Basic and acidic residues" evidence="1">
    <location>
        <begin position="344"/>
        <end position="362"/>
    </location>
</feature>
<evidence type="ECO:0000313" key="4">
    <source>
        <dbReference type="Proteomes" id="UP000001514"/>
    </source>
</evidence>
<accession>D8RJX9</accession>
<dbReference type="PANTHER" id="PTHR46791">
    <property type="entry name" value="EXPRESSED PROTEIN"/>
    <property type="match status" value="1"/>
</dbReference>
<dbReference type="SUPFAM" id="SSF53098">
    <property type="entry name" value="Ribonuclease H-like"/>
    <property type="match status" value="1"/>
</dbReference>
<feature type="compositionally biased region" description="Acidic residues" evidence="1">
    <location>
        <begin position="25"/>
        <end position="34"/>
    </location>
</feature>
<name>D8RJX9_SELML</name>
<dbReference type="HOGENOM" id="CLU_765919_0_0_1"/>
<dbReference type="EMBL" id="GL377582">
    <property type="protein sequence ID" value="EFJ27351.1"/>
    <property type="molecule type" value="Genomic_DNA"/>
</dbReference>
<proteinExistence type="predicted"/>
<evidence type="ECO:0000256" key="1">
    <source>
        <dbReference type="SAM" id="MobiDB-lite"/>
    </source>
</evidence>
<dbReference type="Gene3D" id="3.30.420.10">
    <property type="entry name" value="Ribonuclease H-like superfamily/Ribonuclease H"/>
    <property type="match status" value="1"/>
</dbReference>
<dbReference type="GO" id="GO:0003676">
    <property type="term" value="F:nucleic acid binding"/>
    <property type="evidence" value="ECO:0007669"/>
    <property type="project" value="InterPro"/>
</dbReference>
<evidence type="ECO:0000259" key="2">
    <source>
        <dbReference type="Pfam" id="PF24764"/>
    </source>
</evidence>
<dbReference type="Pfam" id="PF24764">
    <property type="entry name" value="rva_4"/>
    <property type="match status" value="1"/>
</dbReference>
<dbReference type="KEGG" id="smo:SELMODRAFT_412061"/>
<reference evidence="3 4" key="1">
    <citation type="journal article" date="2011" name="Science">
        <title>The Selaginella genome identifies genetic changes associated with the evolution of vascular plants.</title>
        <authorList>
            <person name="Banks J.A."/>
            <person name="Nishiyama T."/>
            <person name="Hasebe M."/>
            <person name="Bowman J.L."/>
            <person name="Gribskov M."/>
            <person name="dePamphilis C."/>
            <person name="Albert V.A."/>
            <person name="Aono N."/>
            <person name="Aoyama T."/>
            <person name="Ambrose B.A."/>
            <person name="Ashton N.W."/>
            <person name="Axtell M.J."/>
            <person name="Barker E."/>
            <person name="Barker M.S."/>
            <person name="Bennetzen J.L."/>
            <person name="Bonawitz N.D."/>
            <person name="Chapple C."/>
            <person name="Cheng C."/>
            <person name="Correa L.G."/>
            <person name="Dacre M."/>
            <person name="DeBarry J."/>
            <person name="Dreyer I."/>
            <person name="Elias M."/>
            <person name="Engstrom E.M."/>
            <person name="Estelle M."/>
            <person name="Feng L."/>
            <person name="Finet C."/>
            <person name="Floyd S.K."/>
            <person name="Frommer W.B."/>
            <person name="Fujita T."/>
            <person name="Gramzow L."/>
            <person name="Gutensohn M."/>
            <person name="Harholt J."/>
            <person name="Hattori M."/>
            <person name="Heyl A."/>
            <person name="Hirai T."/>
            <person name="Hiwatashi Y."/>
            <person name="Ishikawa M."/>
            <person name="Iwata M."/>
            <person name="Karol K.G."/>
            <person name="Koehler B."/>
            <person name="Kolukisaoglu U."/>
            <person name="Kubo M."/>
            <person name="Kurata T."/>
            <person name="Lalonde S."/>
            <person name="Li K."/>
            <person name="Li Y."/>
            <person name="Litt A."/>
            <person name="Lyons E."/>
            <person name="Manning G."/>
            <person name="Maruyama T."/>
            <person name="Michael T.P."/>
            <person name="Mikami K."/>
            <person name="Miyazaki S."/>
            <person name="Morinaga S."/>
            <person name="Murata T."/>
            <person name="Mueller-Roeber B."/>
            <person name="Nelson D.R."/>
            <person name="Obara M."/>
            <person name="Oguri Y."/>
            <person name="Olmstead R.G."/>
            <person name="Onodera N."/>
            <person name="Petersen B.L."/>
            <person name="Pils B."/>
            <person name="Prigge M."/>
            <person name="Rensing S.A."/>
            <person name="Riano-Pachon D.M."/>
            <person name="Roberts A.W."/>
            <person name="Sato Y."/>
            <person name="Scheller H.V."/>
            <person name="Schulz B."/>
            <person name="Schulz C."/>
            <person name="Shakirov E.V."/>
            <person name="Shibagaki N."/>
            <person name="Shinohara N."/>
            <person name="Shippen D.E."/>
            <person name="Soerensen I."/>
            <person name="Sotooka R."/>
            <person name="Sugimoto N."/>
            <person name="Sugita M."/>
            <person name="Sumikawa N."/>
            <person name="Tanurdzic M."/>
            <person name="Theissen G."/>
            <person name="Ulvskov P."/>
            <person name="Wakazuki S."/>
            <person name="Weng J.K."/>
            <person name="Willats W.W."/>
            <person name="Wipf D."/>
            <person name="Wolf P.G."/>
            <person name="Yang L."/>
            <person name="Zimmer A.D."/>
            <person name="Zhu Q."/>
            <person name="Mitros T."/>
            <person name="Hellsten U."/>
            <person name="Loque D."/>
            <person name="Otillar R."/>
            <person name="Salamov A."/>
            <person name="Schmutz J."/>
            <person name="Shapiro H."/>
            <person name="Lindquist E."/>
            <person name="Lucas S."/>
            <person name="Rokhsar D."/>
            <person name="Grigoriev I.V."/>
        </authorList>
    </citation>
    <scope>NUCLEOTIDE SEQUENCE [LARGE SCALE GENOMIC DNA]</scope>
</reference>
<dbReference type="STRING" id="88036.D8RJX9"/>
<dbReference type="InterPro" id="IPR058913">
    <property type="entry name" value="Integrase_dom_put"/>
</dbReference>
<dbReference type="Gramene" id="EFJ27351">
    <property type="protein sequence ID" value="EFJ27351"/>
    <property type="gene ID" value="SELMODRAFT_412061"/>
</dbReference>